<evidence type="ECO:0000256" key="1">
    <source>
        <dbReference type="SAM" id="MobiDB-lite"/>
    </source>
</evidence>
<evidence type="ECO:0000313" key="4">
    <source>
        <dbReference type="Proteomes" id="UP000256328"/>
    </source>
</evidence>
<proteinExistence type="predicted"/>
<keyword evidence="4" id="KW-1185">Reference proteome</keyword>
<sequence length="141" mass="15490">MTILLLDVFVATVVLDGMIQSAKNNLRADNRQNKRSPRQIAIRALGQETIQSIVAIRAGRTAPMASRAREDRYGDECPYEQHVEEHEEHPDHLASPALQATREQHGHDRVQHCGSEDALDGAVGGRCAPCEPDDLGDSEGE</sequence>
<evidence type="ECO:0008006" key="5">
    <source>
        <dbReference type="Google" id="ProtNLM"/>
    </source>
</evidence>
<dbReference type="AlphaFoldDB" id="A0A3D8RDX9"/>
<keyword evidence="2" id="KW-0732">Signal</keyword>
<reference evidence="3 4" key="1">
    <citation type="journal article" date="2018" name="IMA Fungus">
        <title>IMA Genome-F 9: Draft genome sequence of Annulohypoxylon stygium, Aspergillus mulundensis, Berkeleyomyces basicola (syn. Thielaviopsis basicola), Ceratocystis smalleyi, two Cercospora beticola strains, Coleophoma cylindrospora, Fusarium fracticaudum, Phialophora cf. hyalina, and Morchella septimelata.</title>
        <authorList>
            <person name="Wingfield B.D."/>
            <person name="Bills G.F."/>
            <person name="Dong Y."/>
            <person name="Huang W."/>
            <person name="Nel W.J."/>
            <person name="Swalarsk-Parry B.S."/>
            <person name="Vaghefi N."/>
            <person name="Wilken P.M."/>
            <person name="An Z."/>
            <person name="de Beer Z.W."/>
            <person name="De Vos L."/>
            <person name="Chen L."/>
            <person name="Duong T.A."/>
            <person name="Gao Y."/>
            <person name="Hammerbacher A."/>
            <person name="Kikkert J.R."/>
            <person name="Li Y."/>
            <person name="Li H."/>
            <person name="Li K."/>
            <person name="Li Q."/>
            <person name="Liu X."/>
            <person name="Ma X."/>
            <person name="Naidoo K."/>
            <person name="Pethybridge S.J."/>
            <person name="Sun J."/>
            <person name="Steenkamp E.T."/>
            <person name="van der Nest M.A."/>
            <person name="van Wyk S."/>
            <person name="Wingfield M.J."/>
            <person name="Xiong C."/>
            <person name="Yue Q."/>
            <person name="Zhang X."/>
        </authorList>
    </citation>
    <scope>NUCLEOTIDE SEQUENCE [LARGE SCALE GENOMIC DNA]</scope>
    <source>
        <strain evidence="3 4">BP5796</strain>
    </source>
</reference>
<comment type="caution">
    <text evidence="3">The sequence shown here is derived from an EMBL/GenBank/DDBJ whole genome shotgun (WGS) entry which is preliminary data.</text>
</comment>
<dbReference type="EMBL" id="PDLN01000011">
    <property type="protein sequence ID" value="RDW72146.1"/>
    <property type="molecule type" value="Genomic_DNA"/>
</dbReference>
<name>A0A3D8RDX9_9HELO</name>
<feature type="signal peptide" evidence="2">
    <location>
        <begin position="1"/>
        <end position="21"/>
    </location>
</feature>
<feature type="compositionally biased region" description="Basic and acidic residues" evidence="1">
    <location>
        <begin position="102"/>
        <end position="115"/>
    </location>
</feature>
<gene>
    <name evidence="3" type="ORF">BP5796_08180</name>
</gene>
<feature type="compositionally biased region" description="Basic and acidic residues" evidence="1">
    <location>
        <begin position="80"/>
        <end position="92"/>
    </location>
</feature>
<protein>
    <recommendedName>
        <fullName evidence="5">Secreted protein</fullName>
    </recommendedName>
</protein>
<feature type="chain" id="PRO_5017575404" description="Secreted protein" evidence="2">
    <location>
        <begin position="22"/>
        <end position="141"/>
    </location>
</feature>
<evidence type="ECO:0000313" key="3">
    <source>
        <dbReference type="EMBL" id="RDW72146.1"/>
    </source>
</evidence>
<feature type="region of interest" description="Disordered" evidence="1">
    <location>
        <begin position="80"/>
        <end position="141"/>
    </location>
</feature>
<accession>A0A3D8RDX9</accession>
<dbReference type="Proteomes" id="UP000256328">
    <property type="component" value="Unassembled WGS sequence"/>
</dbReference>
<organism evidence="3 4">
    <name type="scientific">Coleophoma crateriformis</name>
    <dbReference type="NCBI Taxonomy" id="565419"/>
    <lineage>
        <taxon>Eukaryota</taxon>
        <taxon>Fungi</taxon>
        <taxon>Dikarya</taxon>
        <taxon>Ascomycota</taxon>
        <taxon>Pezizomycotina</taxon>
        <taxon>Leotiomycetes</taxon>
        <taxon>Helotiales</taxon>
        <taxon>Dermateaceae</taxon>
        <taxon>Coleophoma</taxon>
    </lineage>
</organism>
<dbReference type="OrthoDB" id="10443091at2759"/>
<feature type="compositionally biased region" description="Acidic residues" evidence="1">
    <location>
        <begin position="131"/>
        <end position="141"/>
    </location>
</feature>
<evidence type="ECO:0000256" key="2">
    <source>
        <dbReference type="SAM" id="SignalP"/>
    </source>
</evidence>